<dbReference type="InterPro" id="IPR017923">
    <property type="entry name" value="TFIIS_N"/>
</dbReference>
<feature type="domain" description="TFIIS N-terminal" evidence="2">
    <location>
        <begin position="6"/>
        <end position="87"/>
    </location>
</feature>
<gene>
    <name evidence="3" type="ORF">PPROV_000094700</name>
</gene>
<reference evidence="3" key="1">
    <citation type="submission" date="2020-10" db="EMBL/GenBank/DDBJ databases">
        <title>Unveiling of a novel bifunctional photoreceptor, Dualchrome1, isolated from a cosmopolitan green alga.</title>
        <authorList>
            <person name="Suzuki S."/>
            <person name="Kawachi M."/>
        </authorList>
    </citation>
    <scope>NUCLEOTIDE SEQUENCE</scope>
    <source>
        <strain evidence="3">NIES 2893</strain>
    </source>
</reference>
<dbReference type="Pfam" id="PF08711">
    <property type="entry name" value="Med26"/>
    <property type="match status" value="1"/>
</dbReference>
<dbReference type="Gene3D" id="1.20.930.10">
    <property type="entry name" value="Conserved domain common to transcription factors TFIIS, elongin A, CRSP70"/>
    <property type="match status" value="1"/>
</dbReference>
<keyword evidence="1" id="KW-0539">Nucleus</keyword>
<organism evidence="3 4">
    <name type="scientific">Pycnococcus provasolii</name>
    <dbReference type="NCBI Taxonomy" id="41880"/>
    <lineage>
        <taxon>Eukaryota</taxon>
        <taxon>Viridiplantae</taxon>
        <taxon>Chlorophyta</taxon>
        <taxon>Pseudoscourfieldiophyceae</taxon>
        <taxon>Pseudoscourfieldiales</taxon>
        <taxon>Pycnococcaceae</taxon>
        <taxon>Pycnococcus</taxon>
    </lineage>
</organism>
<proteinExistence type="predicted"/>
<comment type="caution">
    <text evidence="3">The sequence shown here is derived from an EMBL/GenBank/DDBJ whole genome shotgun (WGS) entry which is preliminary data.</text>
</comment>
<dbReference type="GO" id="GO:0005634">
    <property type="term" value="C:nucleus"/>
    <property type="evidence" value="ECO:0007669"/>
    <property type="project" value="UniProtKB-SubCell"/>
</dbReference>
<dbReference type="PROSITE" id="PS51319">
    <property type="entry name" value="TFIIS_N"/>
    <property type="match status" value="1"/>
</dbReference>
<evidence type="ECO:0000313" key="4">
    <source>
        <dbReference type="Proteomes" id="UP000660262"/>
    </source>
</evidence>
<dbReference type="SUPFAM" id="SSF47676">
    <property type="entry name" value="Conserved domain common to transcription factors TFIIS, elongin A, CRSP70"/>
    <property type="match status" value="1"/>
</dbReference>
<evidence type="ECO:0000313" key="3">
    <source>
        <dbReference type="EMBL" id="GHP02190.1"/>
    </source>
</evidence>
<dbReference type="AlphaFoldDB" id="A0A830H847"/>
<dbReference type="Proteomes" id="UP000660262">
    <property type="component" value="Unassembled WGS sequence"/>
</dbReference>
<keyword evidence="4" id="KW-1185">Reference proteome</keyword>
<accession>A0A830H847</accession>
<sequence length="195" mass="21175">MTEMGDAVSKIRELCERLEKEAAANDVASALKTVQSMTKLDMSVEILKTTNAAIRIKTVTKQDGASPELKAAVKSLIAKWRDTVVPRPAAAAPATGAGPAAPQVKADATAVDINSMRKRVHEMTITLLSTKVDFITDSESVVRKRVRAELEACNATVPADAQLRDFVRRAVTDYLEEAGGATARKRVKNELQRRM</sequence>
<evidence type="ECO:0000259" key="2">
    <source>
        <dbReference type="PROSITE" id="PS51319"/>
    </source>
</evidence>
<dbReference type="InterPro" id="IPR035441">
    <property type="entry name" value="TFIIS/LEDGF_dom_sf"/>
</dbReference>
<evidence type="ECO:0000256" key="1">
    <source>
        <dbReference type="PROSITE-ProRule" id="PRU00649"/>
    </source>
</evidence>
<name>A0A830H847_9CHLO</name>
<dbReference type="EMBL" id="BNJQ01000002">
    <property type="protein sequence ID" value="GHP02190.1"/>
    <property type="molecule type" value="Genomic_DNA"/>
</dbReference>
<comment type="subcellular location">
    <subcellularLocation>
        <location evidence="1">Nucleus</location>
    </subcellularLocation>
</comment>
<protein>
    <recommendedName>
        <fullName evidence="2">TFIIS N-terminal domain-containing protein</fullName>
    </recommendedName>
</protein>